<reference evidence="3 4" key="1">
    <citation type="submission" date="2024-01" db="EMBL/GenBank/DDBJ databases">
        <title>A draft genome for the cacao thread blight pathogen Marasmiellus scandens.</title>
        <authorList>
            <person name="Baruah I.K."/>
            <person name="Leung J."/>
            <person name="Bukari Y."/>
            <person name="Amoako-Attah I."/>
            <person name="Meinhardt L.W."/>
            <person name="Bailey B.A."/>
            <person name="Cohen S.P."/>
        </authorList>
    </citation>
    <scope>NUCLEOTIDE SEQUENCE [LARGE SCALE GENOMIC DNA]</scope>
    <source>
        <strain evidence="3 4">GH-19</strain>
    </source>
</reference>
<dbReference type="InterPro" id="IPR018713">
    <property type="entry name" value="MPAB/Lcp_cat_dom"/>
</dbReference>
<evidence type="ECO:0000256" key="1">
    <source>
        <dbReference type="SAM" id="Phobius"/>
    </source>
</evidence>
<dbReference type="Pfam" id="PF09995">
    <property type="entry name" value="MPAB_Lcp_cat"/>
    <property type="match status" value="1"/>
</dbReference>
<keyword evidence="1" id="KW-0812">Transmembrane</keyword>
<protein>
    <recommendedName>
        <fullName evidence="2">ER-bound oxygenase mpaB/mpaB'/Rubber oxygenase catalytic domain-containing protein</fullName>
    </recommendedName>
</protein>
<gene>
    <name evidence="3" type="ORF">VKT23_015297</name>
</gene>
<keyword evidence="4" id="KW-1185">Reference proteome</keyword>
<comment type="caution">
    <text evidence="3">The sequence shown here is derived from an EMBL/GenBank/DDBJ whole genome shotgun (WGS) entry which is preliminary data.</text>
</comment>
<keyword evidence="1" id="KW-0472">Membrane</keyword>
<dbReference type="InterPro" id="IPR046366">
    <property type="entry name" value="MPAB"/>
</dbReference>
<dbReference type="PANTHER" id="PTHR36124">
    <property type="match status" value="1"/>
</dbReference>
<accession>A0ABR1IXW6</accession>
<feature type="transmembrane region" description="Helical" evidence="1">
    <location>
        <begin position="21"/>
        <end position="40"/>
    </location>
</feature>
<feature type="domain" description="ER-bound oxygenase mpaB/mpaB'/Rubber oxygenase catalytic" evidence="2">
    <location>
        <begin position="189"/>
        <end position="319"/>
    </location>
</feature>
<evidence type="ECO:0000313" key="3">
    <source>
        <dbReference type="EMBL" id="KAK7444287.1"/>
    </source>
</evidence>
<organism evidence="3 4">
    <name type="scientific">Marasmiellus scandens</name>
    <dbReference type="NCBI Taxonomy" id="2682957"/>
    <lineage>
        <taxon>Eukaryota</taxon>
        <taxon>Fungi</taxon>
        <taxon>Dikarya</taxon>
        <taxon>Basidiomycota</taxon>
        <taxon>Agaricomycotina</taxon>
        <taxon>Agaricomycetes</taxon>
        <taxon>Agaricomycetidae</taxon>
        <taxon>Agaricales</taxon>
        <taxon>Marasmiineae</taxon>
        <taxon>Omphalotaceae</taxon>
        <taxon>Marasmiellus</taxon>
    </lineage>
</organism>
<name>A0ABR1IXW6_9AGAR</name>
<dbReference type="EMBL" id="JBANRG010000051">
    <property type="protein sequence ID" value="KAK7444287.1"/>
    <property type="molecule type" value="Genomic_DNA"/>
</dbReference>
<evidence type="ECO:0000259" key="2">
    <source>
        <dbReference type="Pfam" id="PF09995"/>
    </source>
</evidence>
<dbReference type="Proteomes" id="UP001498398">
    <property type="component" value="Unassembled WGS sequence"/>
</dbReference>
<evidence type="ECO:0000313" key="4">
    <source>
        <dbReference type="Proteomes" id="UP001498398"/>
    </source>
</evidence>
<dbReference type="PANTHER" id="PTHR36124:SF1">
    <property type="entry name" value="ER-BOUND OXYGENASE MPAB_MPAB'_RUBBER OXYGENASE CATALYTIC DOMAIN-CONTAINING PROTEIN"/>
    <property type="match status" value="1"/>
</dbReference>
<sequence length="468" mass="53417">MALGIHSILSHPFLIDGMRDAMVLLSVLSLVLYLIAVRQLRWRRYHQIHRQYQSKHELGGVLTPEEAQRVIEVCLSYDMPMLMRYSLSLALFKTYAIPTLSKILKGTREISSREGISKRFADTEILIGTVIACPITGKTLEADSDSNHNNLTKSVSYDSEAATVPWTRLDDPRAMIALARVNWLHAKYPIKNEDYLYTLGLTIFEPQRWARMYGWRELSKLECHALYVFWVEIGNRMGIKDIPNSPEEFKDWCLNYQQFTMIPAQSNHDVANTTLEEFIRVLPNRFGIRSFAKGVAISLLEDIVREAMMLPPQPRYLLTFIATLLRSISFIQLHLCLPRRSPSGPIDAKLPAECPFGHSSFSSTSVSNSTIDINTDPARMHPNSFQIRPWYKPESDGIFGKLGDKIRVWMGLWDEVPSSRLRSGGYRLEELGPLRYEKDGHEEVIRSAEKLLGAPITGPWAADKEYLS</sequence>
<keyword evidence="1" id="KW-1133">Transmembrane helix</keyword>
<proteinExistence type="predicted"/>